<dbReference type="Pfam" id="PF00156">
    <property type="entry name" value="Pribosyltran"/>
    <property type="match status" value="1"/>
</dbReference>
<evidence type="ECO:0000313" key="4">
    <source>
        <dbReference type="Proteomes" id="UP000272503"/>
    </source>
</evidence>
<comment type="caution">
    <text evidence="3">The sequence shown here is derived from an EMBL/GenBank/DDBJ whole genome shotgun (WGS) entry which is preliminary data.</text>
</comment>
<accession>A0A3L7A9I7</accession>
<dbReference type="AlphaFoldDB" id="A0A3L7A9I7"/>
<reference evidence="3 4" key="1">
    <citation type="submission" date="2018-10" db="EMBL/GenBank/DDBJ databases">
        <authorList>
            <person name="Li J."/>
        </authorList>
    </citation>
    <scope>NUCLEOTIDE SEQUENCE [LARGE SCALE GENOMIC DNA]</scope>
    <source>
        <strain evidence="3 4">IF 016277</strain>
    </source>
</reference>
<evidence type="ECO:0000256" key="1">
    <source>
        <dbReference type="ARBA" id="ARBA00008007"/>
    </source>
</evidence>
<evidence type="ECO:0000313" key="3">
    <source>
        <dbReference type="EMBL" id="RLP76042.1"/>
    </source>
</evidence>
<dbReference type="SUPFAM" id="SSF53271">
    <property type="entry name" value="PRTase-like"/>
    <property type="match status" value="1"/>
</dbReference>
<dbReference type="RefSeq" id="WP_121648327.1">
    <property type="nucleotide sequence ID" value="NZ_RCUX01000005.1"/>
</dbReference>
<dbReference type="InterPro" id="IPR029057">
    <property type="entry name" value="PRTase-like"/>
</dbReference>
<sequence length="183" mass="19828">MPLWWALAYRDAPARLILSFKNHDRVDLCRALADPLARAIRAAQPRESALPPPILVPVPGRAAGFRRRGYHPVVSLLRAAGQRPRHLLSWAREPGDQLGLSIAERAHNLRHAMRARPVPARLGSPSLTHDANLASVWVVDDVCTTGATLREAIRALSAQGVVAAGALVLARAPRRGASNPSRN</sequence>
<proteinExistence type="inferred from homology"/>
<dbReference type="InterPro" id="IPR000836">
    <property type="entry name" value="PRTase_dom"/>
</dbReference>
<dbReference type="InterPro" id="IPR051910">
    <property type="entry name" value="ComF/GntX_DNA_util-trans"/>
</dbReference>
<dbReference type="EMBL" id="RCUX01000005">
    <property type="protein sequence ID" value="RLP76042.1"/>
    <property type="molecule type" value="Genomic_DNA"/>
</dbReference>
<dbReference type="Proteomes" id="UP000272503">
    <property type="component" value="Unassembled WGS sequence"/>
</dbReference>
<keyword evidence="4" id="KW-1185">Reference proteome</keyword>
<dbReference type="OrthoDB" id="5242900at2"/>
<gene>
    <name evidence="3" type="ORF">D9V32_07750</name>
</gene>
<feature type="domain" description="Phosphoribosyltransferase" evidence="2">
    <location>
        <begin position="126"/>
        <end position="175"/>
    </location>
</feature>
<comment type="similarity">
    <text evidence="1">Belongs to the ComF/GntX family.</text>
</comment>
<dbReference type="Gene3D" id="3.40.50.2020">
    <property type="match status" value="1"/>
</dbReference>
<dbReference type="CDD" id="cd06223">
    <property type="entry name" value="PRTases_typeI"/>
    <property type="match status" value="1"/>
</dbReference>
<evidence type="ECO:0000259" key="2">
    <source>
        <dbReference type="Pfam" id="PF00156"/>
    </source>
</evidence>
<dbReference type="PANTHER" id="PTHR47505:SF1">
    <property type="entry name" value="DNA UTILIZATION PROTEIN YHGH"/>
    <property type="match status" value="1"/>
</dbReference>
<protein>
    <submittedName>
        <fullName evidence="3">ComF family protein</fullName>
    </submittedName>
</protein>
<organism evidence="3 4">
    <name type="scientific">Mycetocola tolaasinivorans</name>
    <dbReference type="NCBI Taxonomy" id="76635"/>
    <lineage>
        <taxon>Bacteria</taxon>
        <taxon>Bacillati</taxon>
        <taxon>Actinomycetota</taxon>
        <taxon>Actinomycetes</taxon>
        <taxon>Micrococcales</taxon>
        <taxon>Microbacteriaceae</taxon>
        <taxon>Mycetocola</taxon>
    </lineage>
</organism>
<dbReference type="PANTHER" id="PTHR47505">
    <property type="entry name" value="DNA UTILIZATION PROTEIN YHGH"/>
    <property type="match status" value="1"/>
</dbReference>
<name>A0A3L7A9I7_9MICO</name>